<protein>
    <submittedName>
        <fullName evidence="1">Uncharacterized protein</fullName>
    </submittedName>
</protein>
<dbReference type="EMBL" id="JAUKTR010000003">
    <property type="protein sequence ID" value="MDO1559449.1"/>
    <property type="molecule type" value="Genomic_DNA"/>
</dbReference>
<organism evidence="1 2">
    <name type="scientific">Peiella sedimenti</name>
    <dbReference type="NCBI Taxonomy" id="3061083"/>
    <lineage>
        <taxon>Bacteria</taxon>
        <taxon>Pseudomonadati</taxon>
        <taxon>Pseudomonadota</taxon>
        <taxon>Alphaproteobacteria</taxon>
        <taxon>Caulobacterales</taxon>
        <taxon>Caulobacteraceae</taxon>
        <taxon>Peiella</taxon>
    </lineage>
</organism>
<name>A0ABT8SLT8_9CAUL</name>
<dbReference type="RefSeq" id="WP_302109878.1">
    <property type="nucleotide sequence ID" value="NZ_JAUKTR010000003.1"/>
</dbReference>
<evidence type="ECO:0000313" key="1">
    <source>
        <dbReference type="EMBL" id="MDO1559449.1"/>
    </source>
</evidence>
<keyword evidence="2" id="KW-1185">Reference proteome</keyword>
<reference evidence="1" key="1">
    <citation type="submission" date="2023-07" db="EMBL/GenBank/DDBJ databases">
        <title>Brevundimonas soil sp. nov., isolated from the soil of chemical plant.</title>
        <authorList>
            <person name="Wu N."/>
        </authorList>
    </citation>
    <scope>NUCLEOTIDE SEQUENCE</scope>
    <source>
        <strain evidence="1">XZ-24</strain>
    </source>
</reference>
<gene>
    <name evidence="1" type="ORF">Q0812_08415</name>
</gene>
<comment type="caution">
    <text evidence="1">The sequence shown here is derived from an EMBL/GenBank/DDBJ whole genome shotgun (WGS) entry which is preliminary data.</text>
</comment>
<accession>A0ABT8SLT8</accession>
<sequence length="76" mass="8539">MSGRTRIIIELPLEAQDQSQAEVVRKAEAILALVQAEYGPARLRLAGLRPPRRPRSPAAAPESYVHYTGRMHEYLD</sequence>
<evidence type="ECO:0000313" key="2">
    <source>
        <dbReference type="Proteomes" id="UP001169063"/>
    </source>
</evidence>
<dbReference type="Proteomes" id="UP001169063">
    <property type="component" value="Unassembled WGS sequence"/>
</dbReference>
<proteinExistence type="predicted"/>